<evidence type="ECO:0000256" key="2">
    <source>
        <dbReference type="ARBA" id="ARBA00022670"/>
    </source>
</evidence>
<dbReference type="Proteomes" id="UP000052023">
    <property type="component" value="Unassembled WGS sequence"/>
</dbReference>
<dbReference type="InterPro" id="IPR000064">
    <property type="entry name" value="NLP_P60_dom"/>
</dbReference>
<evidence type="ECO:0000256" key="4">
    <source>
        <dbReference type="ARBA" id="ARBA00022807"/>
    </source>
</evidence>
<dbReference type="GO" id="GO:0008234">
    <property type="term" value="F:cysteine-type peptidase activity"/>
    <property type="evidence" value="ECO:0007669"/>
    <property type="project" value="UniProtKB-KW"/>
</dbReference>
<keyword evidence="7" id="KW-1185">Reference proteome</keyword>
<dbReference type="AlphaFoldDB" id="A0A0R3MNA6"/>
<gene>
    <name evidence="6" type="ORF">CQ13_31240</name>
</gene>
<organism evidence="6 7">
    <name type="scientific">Bradyrhizobium retamae</name>
    <dbReference type="NCBI Taxonomy" id="1300035"/>
    <lineage>
        <taxon>Bacteria</taxon>
        <taxon>Pseudomonadati</taxon>
        <taxon>Pseudomonadota</taxon>
        <taxon>Alphaproteobacteria</taxon>
        <taxon>Hyphomicrobiales</taxon>
        <taxon>Nitrobacteraceae</taxon>
        <taxon>Bradyrhizobium</taxon>
    </lineage>
</organism>
<reference evidence="6 7" key="1">
    <citation type="submission" date="2014-03" db="EMBL/GenBank/DDBJ databases">
        <title>Bradyrhizobium valentinum sp. nov., isolated from effective nodules of Lupinus mariae-josephae, a lupine endemic of basic-lime soils in Eastern Spain.</title>
        <authorList>
            <person name="Duran D."/>
            <person name="Rey L."/>
            <person name="Navarro A."/>
            <person name="Busquets A."/>
            <person name="Imperial J."/>
            <person name="Ruiz-Argueso T."/>
        </authorList>
    </citation>
    <scope>NUCLEOTIDE SEQUENCE [LARGE SCALE GENOMIC DNA]</scope>
    <source>
        <strain evidence="6 7">Ro19</strain>
    </source>
</reference>
<evidence type="ECO:0000256" key="3">
    <source>
        <dbReference type="ARBA" id="ARBA00022801"/>
    </source>
</evidence>
<feature type="domain" description="NlpC/P60" evidence="5">
    <location>
        <begin position="1"/>
        <end position="108"/>
    </location>
</feature>
<sequence length="115" mass="13131">MGIETGANCQNFAYELLRHFGRQVPYFRSSNLWDDTEHTITVDQYQPLDLLLFSPTHNAWGAHVAVHVGNDRAIHLSRRVGLAAVWPLAQFAEYPQYRVLLGGKRALFTNSDRSF</sequence>
<dbReference type="Gene3D" id="3.90.1720.10">
    <property type="entry name" value="endopeptidase domain like (from Nostoc punctiforme)"/>
    <property type="match status" value="1"/>
</dbReference>
<comment type="caution">
    <text evidence="6">The sequence shown here is derived from an EMBL/GenBank/DDBJ whole genome shotgun (WGS) entry which is preliminary data.</text>
</comment>
<evidence type="ECO:0000259" key="5">
    <source>
        <dbReference type="PROSITE" id="PS51935"/>
    </source>
</evidence>
<protein>
    <recommendedName>
        <fullName evidence="5">NlpC/P60 domain-containing protein</fullName>
    </recommendedName>
</protein>
<dbReference type="EMBL" id="LLYA01000173">
    <property type="protein sequence ID" value="KRR21070.1"/>
    <property type="molecule type" value="Genomic_DNA"/>
</dbReference>
<evidence type="ECO:0000256" key="1">
    <source>
        <dbReference type="ARBA" id="ARBA00007074"/>
    </source>
</evidence>
<evidence type="ECO:0000313" key="7">
    <source>
        <dbReference type="Proteomes" id="UP000052023"/>
    </source>
</evidence>
<keyword evidence="4" id="KW-0788">Thiol protease</keyword>
<evidence type="ECO:0000313" key="6">
    <source>
        <dbReference type="EMBL" id="KRR21070.1"/>
    </source>
</evidence>
<keyword evidence="2" id="KW-0645">Protease</keyword>
<dbReference type="GO" id="GO:0006508">
    <property type="term" value="P:proteolysis"/>
    <property type="evidence" value="ECO:0007669"/>
    <property type="project" value="UniProtKB-KW"/>
</dbReference>
<dbReference type="InterPro" id="IPR038765">
    <property type="entry name" value="Papain-like_cys_pep_sf"/>
</dbReference>
<proteinExistence type="inferred from homology"/>
<dbReference type="SUPFAM" id="SSF54001">
    <property type="entry name" value="Cysteine proteinases"/>
    <property type="match status" value="1"/>
</dbReference>
<keyword evidence="3" id="KW-0378">Hydrolase</keyword>
<accession>A0A0R3MNA6</accession>
<name>A0A0R3MNA6_9BRAD</name>
<dbReference type="PROSITE" id="PS51935">
    <property type="entry name" value="NLPC_P60"/>
    <property type="match status" value="1"/>
</dbReference>
<comment type="similarity">
    <text evidence="1">Belongs to the peptidase C40 family.</text>
</comment>